<dbReference type="EMBL" id="CM037158">
    <property type="protein sequence ID" value="KAH7851398.1"/>
    <property type="molecule type" value="Genomic_DNA"/>
</dbReference>
<sequence>MCLRLTSKKMLTLTPISDLLLVVNLVTLSLFMKPRVKGGAVDDADPDIVSARPMNEETDSPVWMEYISSPKEQQVFETLYLLRKRSRTVNMAVKYLQVFAATSARECFSRGVKYIYSFTGEKVEKMIAQGGVVDDADPDLVSAPPMNEETHDSSCYSNPRRRSDRHVPTLCNLLLRLSCEVLFSSWYFRLVFSLSTAFFFISEFYANQSKAVECAISNASTSAISPSATAPVEDIVSWILDGRGISITLENFPHYLCDRTKHALVGSFWQHMRLKENSELLDAGRLRTLLSGPTGSWDYQEKLAMALANRFGAKLLVMENHFFPADLYTMGLGPSRDVLWTHFRQHATQSSAYSSQSEMNRHSFRRGDRVIFMGSNSGGLCSTDSPGGPTFGSLGEIVFLVQVSNLSRLGVRFDKPIQGGLYLRGQSEVGYVFHCNASELCLDPTTLTDFDKSITNNYLEAITRASRDSRLILFMKDVDKFLQENSEAYLVIKYLISKLPENVFVIGSQTYTEDNKQEESYSETTKLLTNLFPNEISIEMPKDENQIARLKRQFSEDSEQRIAKENITCLHNVLIRWSLVCKELEKLSIVHQKLKYESAEKVVRWALGYQLNGYPQSNANPNHVLSLKSIEYGVNALCETQPELKTSEKWLKDVSTENEFEKSLLGEVITPIETGVKFDDIGALKEVKDTLKELVMLPLQRPELFCEGKLLQPCKGILLFGPPGTGKTMLAKAIATEAGANFINISASTLTSKWYGEAEKYVRAVFSLAIKITPCIIFIDEVDSLLGHRGDHEYEVTRRMKTEFMMHWDGLRTKDRERVLVLAATNRPFDLDEAVIRRMPRRLLVNLPDAPNRTKILDKLLEKEELSPDVDVDAISRMTNGYSGNDLKNLCYAAASCAIREIIQSEKQENAVTRSGVQPMAALKTTSKRRPLSMKDFKYAREKISPSLSTDSMDELLQWNKKHGEGGSRRETTPSYIL</sequence>
<reference evidence="1 2" key="1">
    <citation type="journal article" date="2021" name="Hortic Res">
        <title>High-quality reference genome and annotation aids understanding of berry development for evergreen blueberry (Vaccinium darrowii).</title>
        <authorList>
            <person name="Yu J."/>
            <person name="Hulse-Kemp A.M."/>
            <person name="Babiker E."/>
            <person name="Staton M."/>
        </authorList>
    </citation>
    <scope>NUCLEOTIDE SEQUENCE [LARGE SCALE GENOMIC DNA]</scope>
    <source>
        <strain evidence="2">cv. NJ 8807/NJ 8810</strain>
        <tissue evidence="1">Young leaf</tissue>
    </source>
</reference>
<comment type="caution">
    <text evidence="1">The sequence shown here is derived from an EMBL/GenBank/DDBJ whole genome shotgun (WGS) entry which is preliminary data.</text>
</comment>
<evidence type="ECO:0000313" key="2">
    <source>
        <dbReference type="Proteomes" id="UP000828048"/>
    </source>
</evidence>
<evidence type="ECO:0000313" key="1">
    <source>
        <dbReference type="EMBL" id="KAH7851398.1"/>
    </source>
</evidence>
<gene>
    <name evidence="1" type="ORF">Vadar_011044</name>
</gene>
<protein>
    <submittedName>
        <fullName evidence="1">Uncharacterized protein</fullName>
    </submittedName>
</protein>
<dbReference type="Proteomes" id="UP000828048">
    <property type="component" value="Chromosome 8"/>
</dbReference>
<name>A0ACB7YE07_9ERIC</name>
<proteinExistence type="predicted"/>
<keyword evidence="2" id="KW-1185">Reference proteome</keyword>
<organism evidence="1 2">
    <name type="scientific">Vaccinium darrowii</name>
    <dbReference type="NCBI Taxonomy" id="229202"/>
    <lineage>
        <taxon>Eukaryota</taxon>
        <taxon>Viridiplantae</taxon>
        <taxon>Streptophyta</taxon>
        <taxon>Embryophyta</taxon>
        <taxon>Tracheophyta</taxon>
        <taxon>Spermatophyta</taxon>
        <taxon>Magnoliopsida</taxon>
        <taxon>eudicotyledons</taxon>
        <taxon>Gunneridae</taxon>
        <taxon>Pentapetalae</taxon>
        <taxon>asterids</taxon>
        <taxon>Ericales</taxon>
        <taxon>Ericaceae</taxon>
        <taxon>Vaccinioideae</taxon>
        <taxon>Vaccinieae</taxon>
        <taxon>Vaccinium</taxon>
    </lineage>
</organism>
<accession>A0ACB7YE07</accession>